<organism evidence="1 2">
    <name type="scientific">Aegilops tauschii subsp. strangulata</name>
    <name type="common">Goatgrass</name>
    <dbReference type="NCBI Taxonomy" id="200361"/>
    <lineage>
        <taxon>Eukaryota</taxon>
        <taxon>Viridiplantae</taxon>
        <taxon>Streptophyta</taxon>
        <taxon>Embryophyta</taxon>
        <taxon>Tracheophyta</taxon>
        <taxon>Spermatophyta</taxon>
        <taxon>Magnoliopsida</taxon>
        <taxon>Liliopsida</taxon>
        <taxon>Poales</taxon>
        <taxon>Poaceae</taxon>
        <taxon>BOP clade</taxon>
        <taxon>Pooideae</taxon>
        <taxon>Triticodae</taxon>
        <taxon>Triticeae</taxon>
        <taxon>Triticinae</taxon>
        <taxon>Aegilops</taxon>
    </lineage>
</organism>
<dbReference type="Gramene" id="AET1Gv20395300.19">
    <property type="protein sequence ID" value="AET1Gv20395300.19"/>
    <property type="gene ID" value="AET1Gv20395300"/>
</dbReference>
<evidence type="ECO:0000313" key="2">
    <source>
        <dbReference type="Proteomes" id="UP000015105"/>
    </source>
</evidence>
<keyword evidence="2" id="KW-1185">Reference proteome</keyword>
<dbReference type="Proteomes" id="UP000015105">
    <property type="component" value="Chromosome 1D"/>
</dbReference>
<reference evidence="1" key="5">
    <citation type="journal article" date="2021" name="G3 (Bethesda)">
        <title>Aegilops tauschii genome assembly Aet v5.0 features greater sequence contiguity and improved annotation.</title>
        <authorList>
            <person name="Wang L."/>
            <person name="Zhu T."/>
            <person name="Rodriguez J.C."/>
            <person name="Deal K.R."/>
            <person name="Dubcovsky J."/>
            <person name="McGuire P.E."/>
            <person name="Lux T."/>
            <person name="Spannagl M."/>
            <person name="Mayer K.F.X."/>
            <person name="Baldrich P."/>
            <person name="Meyers B.C."/>
            <person name="Huo N."/>
            <person name="Gu Y.Q."/>
            <person name="Zhou H."/>
            <person name="Devos K.M."/>
            <person name="Bennetzen J.L."/>
            <person name="Unver T."/>
            <person name="Budak H."/>
            <person name="Gulick P.J."/>
            <person name="Galiba G."/>
            <person name="Kalapos B."/>
            <person name="Nelson D.R."/>
            <person name="Li P."/>
            <person name="You F.M."/>
            <person name="Luo M.C."/>
            <person name="Dvorak J."/>
        </authorList>
    </citation>
    <scope>NUCLEOTIDE SEQUENCE [LARGE SCALE GENOMIC DNA]</scope>
    <source>
        <strain evidence="1">cv. AL8/78</strain>
    </source>
</reference>
<evidence type="ECO:0000313" key="1">
    <source>
        <dbReference type="EnsemblPlants" id="AET1Gv20395300.19"/>
    </source>
</evidence>
<dbReference type="EnsemblPlants" id="AET1Gv20395300.19">
    <property type="protein sequence ID" value="AET1Gv20395300.19"/>
    <property type="gene ID" value="AET1Gv20395300"/>
</dbReference>
<reference evidence="2" key="1">
    <citation type="journal article" date="2014" name="Science">
        <title>Ancient hybridizations among the ancestral genomes of bread wheat.</title>
        <authorList>
            <consortium name="International Wheat Genome Sequencing Consortium,"/>
            <person name="Marcussen T."/>
            <person name="Sandve S.R."/>
            <person name="Heier L."/>
            <person name="Spannagl M."/>
            <person name="Pfeifer M."/>
            <person name="Jakobsen K.S."/>
            <person name="Wulff B.B."/>
            <person name="Steuernagel B."/>
            <person name="Mayer K.F."/>
            <person name="Olsen O.A."/>
        </authorList>
    </citation>
    <scope>NUCLEOTIDE SEQUENCE [LARGE SCALE GENOMIC DNA]</scope>
    <source>
        <strain evidence="2">cv. AL8/78</strain>
    </source>
</reference>
<reference evidence="2" key="2">
    <citation type="journal article" date="2017" name="Nat. Plants">
        <title>The Aegilops tauschii genome reveals multiple impacts of transposons.</title>
        <authorList>
            <person name="Zhao G."/>
            <person name="Zou C."/>
            <person name="Li K."/>
            <person name="Wang K."/>
            <person name="Li T."/>
            <person name="Gao L."/>
            <person name="Zhang X."/>
            <person name="Wang H."/>
            <person name="Yang Z."/>
            <person name="Liu X."/>
            <person name="Jiang W."/>
            <person name="Mao L."/>
            <person name="Kong X."/>
            <person name="Jiao Y."/>
            <person name="Jia J."/>
        </authorList>
    </citation>
    <scope>NUCLEOTIDE SEQUENCE [LARGE SCALE GENOMIC DNA]</scope>
    <source>
        <strain evidence="2">cv. AL8/78</strain>
    </source>
</reference>
<proteinExistence type="predicted"/>
<protein>
    <submittedName>
        <fullName evidence="1">Uncharacterized protein</fullName>
    </submittedName>
</protein>
<accession>A0A452YEY9</accession>
<dbReference type="AlphaFoldDB" id="A0A452YEY9"/>
<sequence>MYQEQQRLLKVRSDECSRFVYKVVCVACYCFPFSFLLSNEILCGVASQCVIPEAICKQCCNLMCFILSTYQVSKYAHLQLKIHHV</sequence>
<name>A0A452YEY9_AEGTS</name>
<reference evidence="1" key="3">
    <citation type="journal article" date="2017" name="Nature">
        <title>Genome sequence of the progenitor of the wheat D genome Aegilops tauschii.</title>
        <authorList>
            <person name="Luo M.C."/>
            <person name="Gu Y.Q."/>
            <person name="Puiu D."/>
            <person name="Wang H."/>
            <person name="Twardziok S.O."/>
            <person name="Deal K.R."/>
            <person name="Huo N."/>
            <person name="Zhu T."/>
            <person name="Wang L."/>
            <person name="Wang Y."/>
            <person name="McGuire P.E."/>
            <person name="Liu S."/>
            <person name="Long H."/>
            <person name="Ramasamy R.K."/>
            <person name="Rodriguez J.C."/>
            <person name="Van S.L."/>
            <person name="Yuan L."/>
            <person name="Wang Z."/>
            <person name="Xia Z."/>
            <person name="Xiao L."/>
            <person name="Anderson O.D."/>
            <person name="Ouyang S."/>
            <person name="Liang Y."/>
            <person name="Zimin A.V."/>
            <person name="Pertea G."/>
            <person name="Qi P."/>
            <person name="Bennetzen J.L."/>
            <person name="Dai X."/>
            <person name="Dawson M.W."/>
            <person name="Muller H.G."/>
            <person name="Kugler K."/>
            <person name="Rivarola-Duarte L."/>
            <person name="Spannagl M."/>
            <person name="Mayer K.F.X."/>
            <person name="Lu F.H."/>
            <person name="Bevan M.W."/>
            <person name="Leroy P."/>
            <person name="Li P."/>
            <person name="You F.M."/>
            <person name="Sun Q."/>
            <person name="Liu Z."/>
            <person name="Lyons E."/>
            <person name="Wicker T."/>
            <person name="Salzberg S.L."/>
            <person name="Devos K.M."/>
            <person name="Dvorak J."/>
        </authorList>
    </citation>
    <scope>NUCLEOTIDE SEQUENCE [LARGE SCALE GENOMIC DNA]</scope>
    <source>
        <strain evidence="1">cv. AL8/78</strain>
    </source>
</reference>
<reference evidence="1" key="4">
    <citation type="submission" date="2019-03" db="UniProtKB">
        <authorList>
            <consortium name="EnsemblPlants"/>
        </authorList>
    </citation>
    <scope>IDENTIFICATION</scope>
</reference>